<sequence length="185" mass="21273">MAGQARVNSIEALSRFRAALVEFAEGARNALGGIDIELRRVRDWLEHDQPRYWKSQIRLWDQRMVEARSSLHRKNLQRTDGFVPDVSQEKEALRMCKQRIEEAERKLRAIRRWVPQFQHALAEYHGRTRALSDAASIDVERMLAMLDRMILSLEAYVGTAPPRETSGRPSSRPDSVGQDPPIDSP</sequence>
<dbReference type="RefSeq" id="WP_126723772.1">
    <property type="nucleotide sequence ID" value="NZ_RYZH01000003.1"/>
</dbReference>
<gene>
    <name evidence="2" type="ORF">TsocGM_02675</name>
</gene>
<proteinExistence type="predicted"/>
<evidence type="ECO:0000313" key="2">
    <source>
        <dbReference type="EMBL" id="RUL89336.1"/>
    </source>
</evidence>
<dbReference type="OrthoDB" id="277538at2"/>
<dbReference type="Proteomes" id="UP000280296">
    <property type="component" value="Unassembled WGS sequence"/>
</dbReference>
<dbReference type="AlphaFoldDB" id="A0A432MQK8"/>
<evidence type="ECO:0000256" key="1">
    <source>
        <dbReference type="SAM" id="MobiDB-lite"/>
    </source>
</evidence>
<feature type="region of interest" description="Disordered" evidence="1">
    <location>
        <begin position="160"/>
        <end position="185"/>
    </location>
</feature>
<reference evidence="2 3" key="1">
    <citation type="submission" date="2018-12" db="EMBL/GenBank/DDBJ databases">
        <authorList>
            <person name="Toschakov S.V."/>
        </authorList>
    </citation>
    <scope>NUCLEOTIDE SEQUENCE [LARGE SCALE GENOMIC DNA]</scope>
    <source>
        <strain evidence="2 3">GM2012</strain>
    </source>
</reference>
<comment type="caution">
    <text evidence="2">The sequence shown here is derived from an EMBL/GenBank/DDBJ whole genome shotgun (WGS) entry which is preliminary data.</text>
</comment>
<accession>A0A432MQK8</accession>
<keyword evidence="3" id="KW-1185">Reference proteome</keyword>
<evidence type="ECO:0000313" key="3">
    <source>
        <dbReference type="Proteomes" id="UP000280296"/>
    </source>
</evidence>
<protein>
    <submittedName>
        <fullName evidence="2">Uncharacterized protein</fullName>
    </submittedName>
</protein>
<name>A0A432MQK8_9BACT</name>
<organism evidence="2 3">
    <name type="scientific">Tautonia sociabilis</name>
    <dbReference type="NCBI Taxonomy" id="2080755"/>
    <lineage>
        <taxon>Bacteria</taxon>
        <taxon>Pseudomonadati</taxon>
        <taxon>Planctomycetota</taxon>
        <taxon>Planctomycetia</taxon>
        <taxon>Isosphaerales</taxon>
        <taxon>Isosphaeraceae</taxon>
        <taxon>Tautonia</taxon>
    </lineage>
</organism>
<dbReference type="EMBL" id="RYZH01000003">
    <property type="protein sequence ID" value="RUL89336.1"/>
    <property type="molecule type" value="Genomic_DNA"/>
</dbReference>
<reference evidence="2 3" key="2">
    <citation type="submission" date="2019-01" db="EMBL/GenBank/DDBJ databases">
        <title>Tautonia sociabilis, a novel thermotolerant planctomycete of Isosphaeraceae family, isolated from a 4000 m deep subterranean habitat.</title>
        <authorList>
            <person name="Kovaleva O.L."/>
            <person name="Elcheninov A.G."/>
            <person name="Van Heerden E."/>
            <person name="Toshchakov S.V."/>
            <person name="Novikov A."/>
            <person name="Bonch-Osmolovskaya E.A."/>
            <person name="Kublanov I.V."/>
        </authorList>
    </citation>
    <scope>NUCLEOTIDE SEQUENCE [LARGE SCALE GENOMIC DNA]</scope>
    <source>
        <strain evidence="2 3">GM2012</strain>
    </source>
</reference>